<evidence type="ECO:0000313" key="2">
    <source>
        <dbReference type="EMBL" id="TMQ66760.1"/>
    </source>
</evidence>
<dbReference type="Proteomes" id="UP000317691">
    <property type="component" value="Unassembled WGS sequence"/>
</dbReference>
<sequence length="58" mass="6674">MPLSEELLSILVCPQCKQDLQYDRAAEKLVCVRCGLRYPIVDDIPVMLVEEAERIDPR</sequence>
<dbReference type="HAMAP" id="MF_01187">
    <property type="entry name" value="UPF0434"/>
    <property type="match status" value="1"/>
</dbReference>
<comment type="similarity">
    <text evidence="1">Belongs to the UPF0434 family.</text>
</comment>
<dbReference type="InterPro" id="IPR005651">
    <property type="entry name" value="Trm112-like"/>
</dbReference>
<evidence type="ECO:0000256" key="1">
    <source>
        <dbReference type="HAMAP-Rule" id="MF_01187"/>
    </source>
</evidence>
<proteinExistence type="inferred from homology"/>
<dbReference type="PANTHER" id="PTHR33505:SF4">
    <property type="entry name" value="PROTEIN PREY, MITOCHONDRIAL"/>
    <property type="match status" value="1"/>
</dbReference>
<dbReference type="Gene3D" id="2.20.25.10">
    <property type="match status" value="1"/>
</dbReference>
<name>A0A538TT05_UNCEI</name>
<comment type="caution">
    <text evidence="2">The sequence shown here is derived from an EMBL/GenBank/DDBJ whole genome shotgun (WGS) entry which is preliminary data.</text>
</comment>
<organism evidence="2 3">
    <name type="scientific">Eiseniibacteriota bacterium</name>
    <dbReference type="NCBI Taxonomy" id="2212470"/>
    <lineage>
        <taxon>Bacteria</taxon>
        <taxon>Candidatus Eiseniibacteriota</taxon>
    </lineage>
</organism>
<dbReference type="SUPFAM" id="SSF158997">
    <property type="entry name" value="Trm112p-like"/>
    <property type="match status" value="1"/>
</dbReference>
<dbReference type="GO" id="GO:0005829">
    <property type="term" value="C:cytosol"/>
    <property type="evidence" value="ECO:0007669"/>
    <property type="project" value="TreeGrafter"/>
</dbReference>
<dbReference type="Pfam" id="PF03966">
    <property type="entry name" value="Trm112p"/>
    <property type="match status" value="1"/>
</dbReference>
<dbReference type="AlphaFoldDB" id="A0A538TT05"/>
<protein>
    <recommendedName>
        <fullName evidence="1">UPF0434 protein E6K79_02315</fullName>
    </recommendedName>
</protein>
<dbReference type="PANTHER" id="PTHR33505">
    <property type="entry name" value="ZGC:162634"/>
    <property type="match status" value="1"/>
</dbReference>
<reference evidence="2 3" key="1">
    <citation type="journal article" date="2019" name="Nat. Microbiol.">
        <title>Mediterranean grassland soil C-N compound turnover is dependent on rainfall and depth, and is mediated by genomically divergent microorganisms.</title>
        <authorList>
            <person name="Diamond S."/>
            <person name="Andeer P.F."/>
            <person name="Li Z."/>
            <person name="Crits-Christoph A."/>
            <person name="Burstein D."/>
            <person name="Anantharaman K."/>
            <person name="Lane K.R."/>
            <person name="Thomas B.C."/>
            <person name="Pan C."/>
            <person name="Northen T.R."/>
            <person name="Banfield J.F."/>
        </authorList>
    </citation>
    <scope>NUCLEOTIDE SEQUENCE [LARGE SCALE GENOMIC DNA]</scope>
    <source>
        <strain evidence="2">WS_9</strain>
    </source>
</reference>
<dbReference type="EMBL" id="VBOZ01000008">
    <property type="protein sequence ID" value="TMQ66760.1"/>
    <property type="molecule type" value="Genomic_DNA"/>
</dbReference>
<gene>
    <name evidence="2" type="ORF">E6K79_02315</name>
</gene>
<accession>A0A538TT05</accession>
<evidence type="ECO:0000313" key="3">
    <source>
        <dbReference type="Proteomes" id="UP000317691"/>
    </source>
</evidence>